<evidence type="ECO:0000256" key="5">
    <source>
        <dbReference type="ARBA" id="ARBA00022643"/>
    </source>
</evidence>
<comment type="caution">
    <text evidence="15">The sequence shown here is derived from an EMBL/GenBank/DDBJ whole genome shotgun (WGS) entry which is preliminary data.</text>
</comment>
<dbReference type="InterPro" id="IPR035587">
    <property type="entry name" value="DUS-like_FMN-bd"/>
</dbReference>
<proteinExistence type="inferred from homology"/>
<dbReference type="PROSITE" id="PS01136">
    <property type="entry name" value="UPF0034"/>
    <property type="match status" value="1"/>
</dbReference>
<comment type="catalytic activity">
    <reaction evidence="9">
        <text>5,6-dihydrouridine(47) in tRNA + NAD(+) = uridine(47) in tRNA + NADH + H(+)</text>
        <dbReference type="Rhea" id="RHEA:53364"/>
        <dbReference type="Rhea" id="RHEA-COMP:13539"/>
        <dbReference type="Rhea" id="RHEA-COMP:13540"/>
        <dbReference type="ChEBI" id="CHEBI:15378"/>
        <dbReference type="ChEBI" id="CHEBI:57540"/>
        <dbReference type="ChEBI" id="CHEBI:57945"/>
        <dbReference type="ChEBI" id="CHEBI:65315"/>
        <dbReference type="ChEBI" id="CHEBI:74443"/>
        <dbReference type="EC" id="1.3.1.89"/>
    </reaction>
    <physiologicalReaction direction="right-to-left" evidence="9">
        <dbReference type="Rhea" id="RHEA:53366"/>
    </physiologicalReaction>
</comment>
<evidence type="ECO:0000313" key="16">
    <source>
        <dbReference type="Proteomes" id="UP000232323"/>
    </source>
</evidence>
<dbReference type="InterPro" id="IPR013785">
    <property type="entry name" value="Aldolase_TIM"/>
</dbReference>
<evidence type="ECO:0000256" key="3">
    <source>
        <dbReference type="ARBA" id="ARBA00012376"/>
    </source>
</evidence>
<dbReference type="GO" id="GO:0050660">
    <property type="term" value="F:flavin adenine dinucleotide binding"/>
    <property type="evidence" value="ECO:0007669"/>
    <property type="project" value="InterPro"/>
</dbReference>
<comment type="cofactor">
    <cofactor evidence="1">
        <name>FMN</name>
        <dbReference type="ChEBI" id="CHEBI:58210"/>
    </cofactor>
</comment>
<evidence type="ECO:0000256" key="12">
    <source>
        <dbReference type="ARBA" id="ARBA00049513"/>
    </source>
</evidence>
<dbReference type="GO" id="GO:0003723">
    <property type="term" value="F:RNA binding"/>
    <property type="evidence" value="ECO:0007669"/>
    <property type="project" value="TreeGrafter"/>
</dbReference>
<evidence type="ECO:0000256" key="1">
    <source>
        <dbReference type="ARBA" id="ARBA00001917"/>
    </source>
</evidence>
<comment type="catalytic activity">
    <reaction evidence="10">
        <text>a 5,6-dihydrouridine in mRNA + NAD(+) = a uridine in mRNA + NADH + H(+)</text>
        <dbReference type="Rhea" id="RHEA:69851"/>
        <dbReference type="Rhea" id="RHEA-COMP:14658"/>
        <dbReference type="Rhea" id="RHEA-COMP:17789"/>
        <dbReference type="ChEBI" id="CHEBI:15378"/>
        <dbReference type="ChEBI" id="CHEBI:57540"/>
        <dbReference type="ChEBI" id="CHEBI:57945"/>
        <dbReference type="ChEBI" id="CHEBI:65315"/>
        <dbReference type="ChEBI" id="CHEBI:74443"/>
    </reaction>
    <physiologicalReaction direction="right-to-left" evidence="10">
        <dbReference type="Rhea" id="RHEA:69853"/>
    </physiologicalReaction>
</comment>
<dbReference type="PANTHER" id="PTHR45846">
    <property type="entry name" value="TRNA-DIHYDROURIDINE(47) SYNTHASE [NAD(P)(+)]-LIKE"/>
    <property type="match status" value="1"/>
</dbReference>
<dbReference type="Proteomes" id="UP000232323">
    <property type="component" value="Unassembled WGS sequence"/>
</dbReference>
<dbReference type="EMBL" id="BEGY01000008">
    <property type="protein sequence ID" value="GAX74575.1"/>
    <property type="molecule type" value="Genomic_DNA"/>
</dbReference>
<keyword evidence="8" id="KW-0560">Oxidoreductase</keyword>
<name>A0A250WUU8_9CHLO</name>
<evidence type="ECO:0000256" key="8">
    <source>
        <dbReference type="ARBA" id="ARBA00023002"/>
    </source>
</evidence>
<dbReference type="STRING" id="1157962.A0A250WUU8"/>
<keyword evidence="7" id="KW-0521">NADP</keyword>
<evidence type="ECO:0000256" key="13">
    <source>
        <dbReference type="SAM" id="MobiDB-lite"/>
    </source>
</evidence>
<dbReference type="AlphaFoldDB" id="A0A250WUU8"/>
<dbReference type="Pfam" id="PF01207">
    <property type="entry name" value="Dus"/>
    <property type="match status" value="1"/>
</dbReference>
<evidence type="ECO:0000256" key="11">
    <source>
        <dbReference type="ARBA" id="ARBA00049447"/>
    </source>
</evidence>
<evidence type="ECO:0000256" key="2">
    <source>
        <dbReference type="ARBA" id="ARBA00005451"/>
    </source>
</evidence>
<keyword evidence="6" id="KW-0819">tRNA processing</keyword>
<comment type="similarity">
    <text evidence="2">Belongs to the Dus family. Dus3 subfamily.</text>
</comment>
<comment type="catalytic activity">
    <reaction evidence="11">
        <text>a 5,6-dihydrouridine in mRNA + NADP(+) = a uridine in mRNA + NADPH + H(+)</text>
        <dbReference type="Rhea" id="RHEA:69855"/>
        <dbReference type="Rhea" id="RHEA-COMP:14658"/>
        <dbReference type="Rhea" id="RHEA-COMP:17789"/>
        <dbReference type="ChEBI" id="CHEBI:15378"/>
        <dbReference type="ChEBI" id="CHEBI:57783"/>
        <dbReference type="ChEBI" id="CHEBI:58349"/>
        <dbReference type="ChEBI" id="CHEBI:65315"/>
        <dbReference type="ChEBI" id="CHEBI:74443"/>
    </reaction>
    <physiologicalReaction direction="right-to-left" evidence="11">
        <dbReference type="Rhea" id="RHEA:69857"/>
    </physiologicalReaction>
</comment>
<keyword evidence="4" id="KW-0285">Flavoprotein</keyword>
<comment type="catalytic activity">
    <reaction evidence="12">
        <text>5,6-dihydrouridine(47) in tRNA + NADP(+) = uridine(47) in tRNA + NADPH + H(+)</text>
        <dbReference type="Rhea" id="RHEA:53360"/>
        <dbReference type="Rhea" id="RHEA-COMP:13539"/>
        <dbReference type="Rhea" id="RHEA-COMP:13540"/>
        <dbReference type="ChEBI" id="CHEBI:15378"/>
        <dbReference type="ChEBI" id="CHEBI:57783"/>
        <dbReference type="ChEBI" id="CHEBI:58349"/>
        <dbReference type="ChEBI" id="CHEBI:65315"/>
        <dbReference type="ChEBI" id="CHEBI:74443"/>
        <dbReference type="EC" id="1.3.1.89"/>
    </reaction>
    <physiologicalReaction direction="right-to-left" evidence="12">
        <dbReference type="Rhea" id="RHEA:53362"/>
    </physiologicalReaction>
</comment>
<keyword evidence="16" id="KW-1185">Reference proteome</keyword>
<evidence type="ECO:0000256" key="10">
    <source>
        <dbReference type="ARBA" id="ARBA00048342"/>
    </source>
</evidence>
<evidence type="ECO:0000256" key="9">
    <source>
        <dbReference type="ARBA" id="ARBA00048266"/>
    </source>
</evidence>
<protein>
    <recommendedName>
        <fullName evidence="3">tRNA-dihydrouridine(47) synthase [NAD(P)(+)]</fullName>
        <ecNumber evidence="3">1.3.1.89</ecNumber>
    </recommendedName>
</protein>
<evidence type="ECO:0000259" key="14">
    <source>
        <dbReference type="Pfam" id="PF01207"/>
    </source>
</evidence>
<dbReference type="SUPFAM" id="SSF51395">
    <property type="entry name" value="FMN-linked oxidoreductases"/>
    <property type="match status" value="1"/>
</dbReference>
<dbReference type="Gene3D" id="3.20.20.70">
    <property type="entry name" value="Aldolase class I"/>
    <property type="match status" value="1"/>
</dbReference>
<evidence type="ECO:0000313" key="15">
    <source>
        <dbReference type="EMBL" id="GAX74575.1"/>
    </source>
</evidence>
<dbReference type="EC" id="1.3.1.89" evidence="3"/>
<feature type="domain" description="DUS-like FMN-binding" evidence="14">
    <location>
        <begin position="67"/>
        <end position="305"/>
    </location>
</feature>
<accession>A0A250WUU8</accession>
<keyword evidence="5" id="KW-0288">FMN</keyword>
<dbReference type="InterPro" id="IPR018517">
    <property type="entry name" value="tRNA_hU_synthase_CS"/>
</dbReference>
<gene>
    <name evidence="15" type="ORF">CEUSTIGMA_g2024.t1</name>
</gene>
<evidence type="ECO:0000256" key="7">
    <source>
        <dbReference type="ARBA" id="ARBA00022857"/>
    </source>
</evidence>
<evidence type="ECO:0000256" key="6">
    <source>
        <dbReference type="ARBA" id="ARBA00022694"/>
    </source>
</evidence>
<dbReference type="CDD" id="cd02801">
    <property type="entry name" value="DUS_like_FMN"/>
    <property type="match status" value="1"/>
</dbReference>
<feature type="region of interest" description="Disordered" evidence="13">
    <location>
        <begin position="347"/>
        <end position="383"/>
    </location>
</feature>
<evidence type="ECO:0000256" key="4">
    <source>
        <dbReference type="ARBA" id="ARBA00022630"/>
    </source>
</evidence>
<dbReference type="OrthoDB" id="272303at2759"/>
<organism evidence="15 16">
    <name type="scientific">Chlamydomonas eustigma</name>
    <dbReference type="NCBI Taxonomy" id="1157962"/>
    <lineage>
        <taxon>Eukaryota</taxon>
        <taxon>Viridiplantae</taxon>
        <taxon>Chlorophyta</taxon>
        <taxon>core chlorophytes</taxon>
        <taxon>Chlorophyceae</taxon>
        <taxon>CS clade</taxon>
        <taxon>Chlamydomonadales</taxon>
        <taxon>Chlamydomonadaceae</taxon>
        <taxon>Chlamydomonas</taxon>
    </lineage>
</organism>
<dbReference type="PANTHER" id="PTHR45846:SF1">
    <property type="entry name" value="TRNA-DIHYDROURIDINE(47) SYNTHASE [NAD(P)(+)]-LIKE"/>
    <property type="match status" value="1"/>
</dbReference>
<sequence length="524" mass="57163">MDGRCVVLNRASAQNRLTSTSRKRLRLGVTSLICDAQNQQSKKSPSVDYVSRMRAAQDHTNCCPFLMLAPMESLGDWRFRHALRHTAGGFDEACTEFLRIPNRTDHPWAAVKGVVSGYNAYELGNVPIGAQIMSSNPQLLGLATQLLFQRQQAPRVDLNCGCPANTVTGNGAGSSLLRTPEVLYECVNAMVKGAQGLGPVSVKMRAGYQDTSLFEENLLAAQEGGAAFVTIHPRTKVQTYDGRADWTLTARAKQLLEIPVVGNGDIVSAEAAKQMLAETGCGALMVGRGAVSDPLLFLRIRAAFPAAGIDEHQQLEALPWDWDEPEIIQAFLRRYASTCLKTVNKNSISKSPGGAEKSEASAVCNDQGSASPGMGGGDDWAVESSSADRYTEQQCQSSMTPSLQSIDHRLAMSRSAFFGRMKKIMRYLFSTDFHLWNASETILRAKPDLMTCEELVEVLCSEVQKHWAKNGGPRQQVLYNHMTKTAQILSSSATDLRNDNIGRTVDQKLLAQLVCSYGPGQEPP</sequence>
<reference evidence="15 16" key="1">
    <citation type="submission" date="2017-08" db="EMBL/GenBank/DDBJ databases">
        <title>Acidophilic green algal genome provides insights into adaptation to an acidic environment.</title>
        <authorList>
            <person name="Hirooka S."/>
            <person name="Hirose Y."/>
            <person name="Kanesaki Y."/>
            <person name="Higuchi S."/>
            <person name="Fujiwara T."/>
            <person name="Onuma R."/>
            <person name="Era A."/>
            <person name="Ohbayashi R."/>
            <person name="Uzuka A."/>
            <person name="Nozaki H."/>
            <person name="Yoshikawa H."/>
            <person name="Miyagishima S.Y."/>
        </authorList>
    </citation>
    <scope>NUCLEOTIDE SEQUENCE [LARGE SCALE GENOMIC DNA]</scope>
    <source>
        <strain evidence="15 16">NIES-2499</strain>
    </source>
</reference>
<dbReference type="GO" id="GO:0102265">
    <property type="term" value="F:tRNA-dihydrouridine47 synthase activity"/>
    <property type="evidence" value="ECO:0007669"/>
    <property type="project" value="UniProtKB-EC"/>
</dbReference>